<dbReference type="PROSITE" id="PS00018">
    <property type="entry name" value="EF_HAND_1"/>
    <property type="match status" value="1"/>
</dbReference>
<dbReference type="Proteomes" id="UP000664601">
    <property type="component" value="Unassembled WGS sequence"/>
</dbReference>
<accession>A0ABS3LGF1</accession>
<dbReference type="InterPro" id="IPR018247">
    <property type="entry name" value="EF_Hand_1_Ca_BS"/>
</dbReference>
<evidence type="ECO:0000313" key="1">
    <source>
        <dbReference type="EMBL" id="MBO1308711.1"/>
    </source>
</evidence>
<sequence>MDAQNAQTQNQVGKTLITPWGEVVEVIRILPNGERVISEETSQADINNDGVLTYEELSQTENEMDAQNAQ</sequence>
<proteinExistence type="predicted"/>
<keyword evidence="2" id="KW-1185">Reference proteome</keyword>
<gene>
    <name evidence="1" type="ORF">JZO70_21235</name>
</gene>
<comment type="caution">
    <text evidence="1">The sequence shown here is derived from an EMBL/GenBank/DDBJ whole genome shotgun (WGS) entry which is preliminary data.</text>
</comment>
<evidence type="ECO:0008006" key="3">
    <source>
        <dbReference type="Google" id="ProtNLM"/>
    </source>
</evidence>
<organism evidence="1 2">
    <name type="scientific">Candidatus Enterococcus moelleringii</name>
    <dbReference type="NCBI Taxonomy" id="2815325"/>
    <lineage>
        <taxon>Bacteria</taxon>
        <taxon>Bacillati</taxon>
        <taxon>Bacillota</taxon>
        <taxon>Bacilli</taxon>
        <taxon>Lactobacillales</taxon>
        <taxon>Enterococcaceae</taxon>
        <taxon>Enterococcus</taxon>
    </lineage>
</organism>
<evidence type="ECO:0000313" key="2">
    <source>
        <dbReference type="Proteomes" id="UP000664601"/>
    </source>
</evidence>
<reference evidence="1 2" key="1">
    <citation type="submission" date="2021-03" db="EMBL/GenBank/DDBJ databases">
        <title>Enterococcal diversity collection.</title>
        <authorList>
            <person name="Gilmore M.S."/>
            <person name="Schwartzman J."/>
            <person name="Van Tyne D."/>
            <person name="Martin M."/>
            <person name="Earl A.M."/>
            <person name="Manson A.L."/>
            <person name="Straub T."/>
            <person name="Salamzade R."/>
            <person name="Saavedra J."/>
            <person name="Lebreton F."/>
            <person name="Prichula J."/>
            <person name="Schaufler K."/>
            <person name="Gaca A."/>
            <person name="Sgardioli B."/>
            <person name="Wagenaar J."/>
            <person name="Strong T."/>
        </authorList>
    </citation>
    <scope>NUCLEOTIDE SEQUENCE [LARGE SCALE GENOMIC DNA]</scope>
    <source>
        <strain evidence="1 2">669A</strain>
    </source>
</reference>
<name>A0ABS3LGF1_9ENTE</name>
<protein>
    <recommendedName>
        <fullName evidence="3">EF-hand domain-containing protein</fullName>
    </recommendedName>
</protein>
<dbReference type="EMBL" id="JAFREM010000041">
    <property type="protein sequence ID" value="MBO1308711.1"/>
    <property type="molecule type" value="Genomic_DNA"/>
</dbReference>